<proteinExistence type="predicted"/>
<protein>
    <submittedName>
        <fullName evidence="1">Uncharacterized protein</fullName>
    </submittedName>
</protein>
<sequence length="155" mass="18051">MKRDTLLFIEDHDEIQECIEEIKNEFDWLNKKWEFCNNSIEGASYISSNHASIFGIISDVWIYKTKTSQRPDPQNSKSDPAILHILRTMQQQGISNVPVFIYSRYFNNAGDGRTSSVIKDAETKYDFIVKSVRLEFATELMIKDAIKSFNEFHTQ</sequence>
<reference evidence="1 2" key="1">
    <citation type="submission" date="2019-03" db="EMBL/GenBank/DDBJ databases">
        <title>Deep-cultivation of Planctomycetes and their phenomic and genomic characterization uncovers novel biology.</title>
        <authorList>
            <person name="Wiegand S."/>
            <person name="Jogler M."/>
            <person name="Boedeker C."/>
            <person name="Pinto D."/>
            <person name="Vollmers J."/>
            <person name="Rivas-Marin E."/>
            <person name="Kohn T."/>
            <person name="Peeters S.H."/>
            <person name="Heuer A."/>
            <person name="Rast P."/>
            <person name="Oberbeckmann S."/>
            <person name="Bunk B."/>
            <person name="Jeske O."/>
            <person name="Meyerdierks A."/>
            <person name="Storesund J.E."/>
            <person name="Kallscheuer N."/>
            <person name="Luecker S."/>
            <person name="Lage O.M."/>
            <person name="Pohl T."/>
            <person name="Merkel B.J."/>
            <person name="Hornburger P."/>
            <person name="Mueller R.-W."/>
            <person name="Bruemmer F."/>
            <person name="Labrenz M."/>
            <person name="Spormann A.M."/>
            <person name="Op den Camp H."/>
            <person name="Overmann J."/>
            <person name="Amann R."/>
            <person name="Jetten M.S.M."/>
            <person name="Mascher T."/>
            <person name="Medema M.H."/>
            <person name="Devos D.P."/>
            <person name="Kaster A.-K."/>
            <person name="Ovreas L."/>
            <person name="Rohde M."/>
            <person name="Galperin M.Y."/>
            <person name="Jogler C."/>
        </authorList>
    </citation>
    <scope>NUCLEOTIDE SEQUENCE [LARGE SCALE GENOMIC DNA]</scope>
    <source>
        <strain evidence="1 2">Enr10</strain>
    </source>
</reference>
<accession>A0A517Q4Q4</accession>
<name>A0A517Q4Q4_9PLAN</name>
<evidence type="ECO:0000313" key="2">
    <source>
        <dbReference type="Proteomes" id="UP000315647"/>
    </source>
</evidence>
<dbReference type="AlphaFoldDB" id="A0A517Q4Q4"/>
<evidence type="ECO:0000313" key="1">
    <source>
        <dbReference type="EMBL" id="QDT26610.1"/>
    </source>
</evidence>
<dbReference type="Proteomes" id="UP000315647">
    <property type="component" value="Chromosome"/>
</dbReference>
<organism evidence="1 2">
    <name type="scientific">Gimesia panareensis</name>
    <dbReference type="NCBI Taxonomy" id="2527978"/>
    <lineage>
        <taxon>Bacteria</taxon>
        <taxon>Pseudomonadati</taxon>
        <taxon>Planctomycetota</taxon>
        <taxon>Planctomycetia</taxon>
        <taxon>Planctomycetales</taxon>
        <taxon>Planctomycetaceae</taxon>
        <taxon>Gimesia</taxon>
    </lineage>
</organism>
<gene>
    <name evidence="1" type="ORF">Enr10x_19140</name>
</gene>
<keyword evidence="2" id="KW-1185">Reference proteome</keyword>
<dbReference type="RefSeq" id="WP_145448845.1">
    <property type="nucleotide sequence ID" value="NZ_CP037421.1"/>
</dbReference>
<dbReference type="EMBL" id="CP037421">
    <property type="protein sequence ID" value="QDT26610.1"/>
    <property type="molecule type" value="Genomic_DNA"/>
</dbReference>